<dbReference type="PANTHER" id="PTHR31170:SF25">
    <property type="entry name" value="BNAA09G04570D PROTEIN"/>
    <property type="match status" value="1"/>
</dbReference>
<evidence type="ECO:0000313" key="3">
    <source>
        <dbReference type="Proteomes" id="UP001164929"/>
    </source>
</evidence>
<dbReference type="Proteomes" id="UP001164929">
    <property type="component" value="Chromosome 15"/>
</dbReference>
<gene>
    <name evidence="2" type="ORF">NC653_034319</name>
</gene>
<dbReference type="EMBL" id="JAQIZT010000015">
    <property type="protein sequence ID" value="KAJ6969736.1"/>
    <property type="molecule type" value="Genomic_DNA"/>
</dbReference>
<protein>
    <submittedName>
        <fullName evidence="2">Uncharacterized protein</fullName>
    </submittedName>
</protein>
<name>A0AAD6LMN2_9ROSI</name>
<dbReference type="InterPro" id="IPR004158">
    <property type="entry name" value="DUF247_pln"/>
</dbReference>
<feature type="region of interest" description="Disordered" evidence="1">
    <location>
        <begin position="1"/>
        <end position="23"/>
    </location>
</feature>
<organism evidence="2 3">
    <name type="scientific">Populus alba x Populus x berolinensis</name>
    <dbReference type="NCBI Taxonomy" id="444605"/>
    <lineage>
        <taxon>Eukaryota</taxon>
        <taxon>Viridiplantae</taxon>
        <taxon>Streptophyta</taxon>
        <taxon>Embryophyta</taxon>
        <taxon>Tracheophyta</taxon>
        <taxon>Spermatophyta</taxon>
        <taxon>Magnoliopsida</taxon>
        <taxon>eudicotyledons</taxon>
        <taxon>Gunneridae</taxon>
        <taxon>Pentapetalae</taxon>
        <taxon>rosids</taxon>
        <taxon>fabids</taxon>
        <taxon>Malpighiales</taxon>
        <taxon>Salicaceae</taxon>
        <taxon>Saliceae</taxon>
        <taxon>Populus</taxon>
    </lineage>
</organism>
<dbReference type="PANTHER" id="PTHR31170">
    <property type="entry name" value="BNAC04G53230D PROTEIN"/>
    <property type="match status" value="1"/>
</dbReference>
<evidence type="ECO:0000256" key="1">
    <source>
        <dbReference type="SAM" id="MobiDB-lite"/>
    </source>
</evidence>
<evidence type="ECO:0000313" key="2">
    <source>
        <dbReference type="EMBL" id="KAJ6969736.1"/>
    </source>
</evidence>
<sequence length="499" mass="57323">MSIALNIEGPSHSPAQSTSCSTDHHAWLQSLMTESRAGNPNQVDELEVPRVPSEFRKMKENTDCYEPLVVSIGPYHHGKKELKEMEKLKAEMAGQFVKDSRVTAEEMYSKVKELVSDARKCYAEESTRQFNDEKFTQMMFLDGYFILQVVSDKLAKQKLRKEEVASVRRDLFLLENQLPFKVLIPLMRLYKRKGDHLAVEDTSSSKQVKHSSSPESWRTILENFFKEIHEIPPQRESCWEKISHFFSELPRALKLSSKSPISMDTTFGLDSYNHLLEVFYFMFVYGGPDEQRERGGGRYREIPRWNRYYSVNELKNVGISFKPSNTSAFTDVKFKKTLLGGALRIPPLIIEDSTKSLLLNLAVYETCAQWYYGRCTSYVCLMRSLIDKPEDVMELRSKGILRTTIGSDDQIAQIFKEITTNLVPNPTVYTEVKRSVESHYRSNFNRLILQYKDPISKAVVKYSFIYGIAVTAIQAYLAETKEKPGFGNCSCSNATLQHP</sequence>
<keyword evidence="3" id="KW-1185">Reference proteome</keyword>
<dbReference type="Pfam" id="PF03140">
    <property type="entry name" value="DUF247"/>
    <property type="match status" value="1"/>
</dbReference>
<dbReference type="AlphaFoldDB" id="A0AAD6LMN2"/>
<comment type="caution">
    <text evidence="2">The sequence shown here is derived from an EMBL/GenBank/DDBJ whole genome shotgun (WGS) entry which is preliminary data.</text>
</comment>
<proteinExistence type="predicted"/>
<reference evidence="2" key="1">
    <citation type="journal article" date="2023" name="Mol. Ecol. Resour.">
        <title>Chromosome-level genome assembly of a triploid poplar Populus alba 'Berolinensis'.</title>
        <authorList>
            <person name="Chen S."/>
            <person name="Yu Y."/>
            <person name="Wang X."/>
            <person name="Wang S."/>
            <person name="Zhang T."/>
            <person name="Zhou Y."/>
            <person name="He R."/>
            <person name="Meng N."/>
            <person name="Wang Y."/>
            <person name="Liu W."/>
            <person name="Liu Z."/>
            <person name="Liu J."/>
            <person name="Guo Q."/>
            <person name="Huang H."/>
            <person name="Sederoff R.R."/>
            <person name="Wang G."/>
            <person name="Qu G."/>
            <person name="Chen S."/>
        </authorList>
    </citation>
    <scope>NUCLEOTIDE SEQUENCE</scope>
    <source>
        <strain evidence="2">SC-2020</strain>
    </source>
</reference>
<accession>A0AAD6LMN2</accession>